<evidence type="ECO:0000313" key="2">
    <source>
        <dbReference type="Proteomes" id="UP000829196"/>
    </source>
</evidence>
<dbReference type="EMBL" id="JAGYWB010000011">
    <property type="protein sequence ID" value="KAI0503469.1"/>
    <property type="molecule type" value="Genomic_DNA"/>
</dbReference>
<reference evidence="1" key="1">
    <citation type="journal article" date="2022" name="Front. Genet.">
        <title>Chromosome-Scale Assembly of the Dendrobium nobile Genome Provides Insights Into the Molecular Mechanism of the Biosynthesis of the Medicinal Active Ingredient of Dendrobium.</title>
        <authorList>
            <person name="Xu Q."/>
            <person name="Niu S.-C."/>
            <person name="Li K.-L."/>
            <person name="Zheng P.-J."/>
            <person name="Zhang X.-J."/>
            <person name="Jia Y."/>
            <person name="Liu Y."/>
            <person name="Niu Y.-X."/>
            <person name="Yu L.-H."/>
            <person name="Chen D.-F."/>
            <person name="Zhang G.-Q."/>
        </authorList>
    </citation>
    <scope>NUCLEOTIDE SEQUENCE</scope>
    <source>
        <tissue evidence="1">Leaf</tissue>
    </source>
</reference>
<gene>
    <name evidence="1" type="ORF">KFK09_014403</name>
</gene>
<proteinExistence type="predicted"/>
<sequence length="81" mass="9145">MMHHFSYFCLVPGRWDLGEEHFFSFVLGPGFTFSSSLMITSTKGFTFSSSLMITSTKGILLANVVSLEKTNIFEPKLQNKE</sequence>
<name>A0A8T3B3S8_DENNO</name>
<evidence type="ECO:0000313" key="1">
    <source>
        <dbReference type="EMBL" id="KAI0503469.1"/>
    </source>
</evidence>
<keyword evidence="2" id="KW-1185">Reference proteome</keyword>
<organism evidence="1 2">
    <name type="scientific">Dendrobium nobile</name>
    <name type="common">Orchid</name>
    <dbReference type="NCBI Taxonomy" id="94219"/>
    <lineage>
        <taxon>Eukaryota</taxon>
        <taxon>Viridiplantae</taxon>
        <taxon>Streptophyta</taxon>
        <taxon>Embryophyta</taxon>
        <taxon>Tracheophyta</taxon>
        <taxon>Spermatophyta</taxon>
        <taxon>Magnoliopsida</taxon>
        <taxon>Liliopsida</taxon>
        <taxon>Asparagales</taxon>
        <taxon>Orchidaceae</taxon>
        <taxon>Epidendroideae</taxon>
        <taxon>Malaxideae</taxon>
        <taxon>Dendrobiinae</taxon>
        <taxon>Dendrobium</taxon>
    </lineage>
</organism>
<dbReference type="AlphaFoldDB" id="A0A8T3B3S8"/>
<accession>A0A8T3B3S8</accession>
<protein>
    <submittedName>
        <fullName evidence="1">Uncharacterized protein</fullName>
    </submittedName>
</protein>
<comment type="caution">
    <text evidence="1">The sequence shown here is derived from an EMBL/GenBank/DDBJ whole genome shotgun (WGS) entry which is preliminary data.</text>
</comment>
<dbReference type="Proteomes" id="UP000829196">
    <property type="component" value="Unassembled WGS sequence"/>
</dbReference>